<dbReference type="Proteomes" id="UP000296822">
    <property type="component" value="Plasmid unnamed1"/>
</dbReference>
<organism evidence="3 5">
    <name type="scientific">Natronorubrum bangense</name>
    <dbReference type="NCBI Taxonomy" id="61858"/>
    <lineage>
        <taxon>Archaea</taxon>
        <taxon>Methanobacteriati</taxon>
        <taxon>Methanobacteriota</taxon>
        <taxon>Stenosarchaea group</taxon>
        <taxon>Halobacteria</taxon>
        <taxon>Halobacteriales</taxon>
        <taxon>Natrialbaceae</taxon>
        <taxon>Natronorubrum</taxon>
    </lineage>
</organism>
<dbReference type="EMBL" id="CP031305">
    <property type="protein sequence ID" value="QCC53242.1"/>
    <property type="molecule type" value="Genomic_DNA"/>
</dbReference>
<evidence type="ECO:0000256" key="1">
    <source>
        <dbReference type="SAM" id="MobiDB-lite"/>
    </source>
</evidence>
<geneLocation type="plasmid" evidence="4">
    <name>unnamed1</name>
</geneLocation>
<feature type="transmembrane region" description="Helical" evidence="2">
    <location>
        <begin position="314"/>
        <end position="334"/>
    </location>
</feature>
<evidence type="ECO:0000313" key="4">
    <source>
        <dbReference type="EMBL" id="QCC56065.1"/>
    </source>
</evidence>
<feature type="transmembrane region" description="Helical" evidence="2">
    <location>
        <begin position="340"/>
        <end position="366"/>
    </location>
</feature>
<reference evidence="3 5" key="1">
    <citation type="journal article" date="2019" name="Nat. Commun.">
        <title>A new type of DNA phosphorothioation-based antiviral system in archaea.</title>
        <authorList>
            <person name="Xiong L."/>
            <person name="Liu S."/>
            <person name="Chen S."/>
            <person name="Xiao Y."/>
            <person name="Zhu B."/>
            <person name="Gao Y."/>
            <person name="Zhang Y."/>
            <person name="Chen B."/>
            <person name="Luo J."/>
            <person name="Deng Z."/>
            <person name="Chen X."/>
            <person name="Wang L."/>
            <person name="Chen S."/>
        </authorList>
    </citation>
    <scope>NUCLEOTIDE SEQUENCE [LARGE SCALE GENOMIC DNA]</scope>
    <source>
        <strain evidence="3 5">JCM 10635</strain>
        <plasmid evidence="4 5">unnamed1</plasmid>
    </source>
</reference>
<sequence length="454" mass="49493">MRRSIVVAAVLVTIALLFIGGPSLLFSPSTADIAPEEDDASDPEIVTPDGSESGFWPYLNAREAHEKRSPLNVVVRGDTETIVQQLKDHGDEDWEETDHDHFDAAELVDSVANGSHEDNETVGGDLASENGDSEQLISPTEVPWSKADGATRLAYFDPGTGDDAYWTTETLQLEDGEYYGYRYHIRMYEGPNQDDQWVVMQTHSEHFDWFTLRHRVDGVEKAQYRLEKDLMSIPAVDEREDVARINLGNSGPSDADGWATKVNLMSATVLLTVGLATRRDGLLEPAKSKLDAQLTETDRTRIEAATDRIEAGHLVLLGTIITIILGVRVMGVALDRHVGFLSVHMIAALLYPFIALGVPISTYLIARGLTSRLDAAVAASGSLAVAIWLDYGFVNLNSLPIDVVLQRILVVIALGLIAGGAAKRATRTSPVNDMLLAGVAMWVLVLVGTLFGYL</sequence>
<keyword evidence="4" id="KW-0614">Plasmid</keyword>
<feature type="transmembrane region" description="Helical" evidence="2">
    <location>
        <begin position="434"/>
        <end position="453"/>
    </location>
</feature>
<dbReference type="GeneID" id="39852764"/>
<gene>
    <name evidence="3" type="ORF">DV706_01320</name>
    <name evidence="4" type="ORF">DV706_15950</name>
</gene>
<keyword evidence="2" id="KW-0812">Transmembrane</keyword>
<keyword evidence="2" id="KW-0472">Membrane</keyword>
<dbReference type="EMBL" id="CP031306">
    <property type="protein sequence ID" value="QCC56065.1"/>
    <property type="molecule type" value="Genomic_DNA"/>
</dbReference>
<feature type="region of interest" description="Disordered" evidence="1">
    <location>
        <begin position="34"/>
        <end position="53"/>
    </location>
</feature>
<evidence type="ECO:0000313" key="5">
    <source>
        <dbReference type="Proteomes" id="UP000296822"/>
    </source>
</evidence>
<accession>A0A4D6HJL2</accession>
<proteinExistence type="predicted"/>
<feature type="transmembrane region" description="Helical" evidence="2">
    <location>
        <begin position="373"/>
        <end position="391"/>
    </location>
</feature>
<dbReference type="RefSeq" id="WP_006067937.1">
    <property type="nucleotide sequence ID" value="NZ_CP031305.1"/>
</dbReference>
<name>A0A4D6HJL2_9EURY</name>
<dbReference type="Proteomes" id="UP000296822">
    <property type="component" value="Chromosome"/>
</dbReference>
<keyword evidence="2" id="KW-1133">Transmembrane helix</keyword>
<dbReference type="AlphaFoldDB" id="A0A4D6HJL2"/>
<dbReference type="KEGG" id="nbg:DV706_15950"/>
<evidence type="ECO:0000313" key="3">
    <source>
        <dbReference type="EMBL" id="QCC53242.1"/>
    </source>
</evidence>
<protein>
    <submittedName>
        <fullName evidence="3">Uncharacterized protein</fullName>
    </submittedName>
</protein>
<dbReference type="KEGG" id="nbg:DV706_01320"/>
<evidence type="ECO:0000256" key="2">
    <source>
        <dbReference type="SAM" id="Phobius"/>
    </source>
</evidence>
<feature type="transmembrane region" description="Helical" evidence="2">
    <location>
        <begin position="403"/>
        <end position="422"/>
    </location>
</feature>